<protein>
    <recommendedName>
        <fullName evidence="2">Alpha-ketoglutarate-dependent dioxygenase AlkB-like domain-containing protein</fullName>
    </recommendedName>
</protein>
<dbReference type="AlphaFoldDB" id="A0A5N6DYH1"/>
<keyword evidence="4" id="KW-1185">Reference proteome</keyword>
<evidence type="ECO:0000256" key="1">
    <source>
        <dbReference type="SAM" id="MobiDB-lite"/>
    </source>
</evidence>
<reference evidence="3 4" key="1">
    <citation type="submission" date="2019-04" db="EMBL/GenBank/DDBJ databases">
        <title>Fungal friends and foes A comparative genomics study of 23 Aspergillus species from section Flavi.</title>
        <authorList>
            <consortium name="DOE Joint Genome Institute"/>
            <person name="Kjaerbolling I."/>
            <person name="Vesth T.C."/>
            <person name="Frisvad J.C."/>
            <person name="Nybo J.L."/>
            <person name="Theobald S."/>
            <person name="Kildgaard S."/>
            <person name="Petersen T.I."/>
            <person name="Kuo A."/>
            <person name="Sato A."/>
            <person name="Lyhne E.K."/>
            <person name="Kogle M.E."/>
            <person name="Wiebenga A."/>
            <person name="Kun R.S."/>
            <person name="Lubbers R.J."/>
            <person name="Makela M.R."/>
            <person name="Barry K."/>
            <person name="Chovatia M."/>
            <person name="Clum A."/>
            <person name="Daum C."/>
            <person name="Haridas S."/>
            <person name="He G."/>
            <person name="LaButti K."/>
            <person name="Lipzen A."/>
            <person name="Mondo S."/>
            <person name="Pangilinan J."/>
            <person name="Riley R."/>
            <person name="Salamov A."/>
            <person name="Simmons B.A."/>
            <person name="Magnuson J.K."/>
            <person name="Henrissat B."/>
            <person name="Mortensen U.H."/>
            <person name="Larsen T.O."/>
            <person name="De vries R.P."/>
            <person name="Grigoriev I.V."/>
            <person name="Machida M."/>
            <person name="Baker S.E."/>
            <person name="Andersen M.R."/>
        </authorList>
    </citation>
    <scope>NUCLEOTIDE SEQUENCE [LARGE SCALE GENOMIC DNA]</scope>
    <source>
        <strain evidence="3 4">CBS 117618</strain>
    </source>
</reference>
<dbReference type="PANTHER" id="PTHR31573:SF4">
    <property type="entry name" value="FE2OG DIOXYGENASE DOMAIN-CONTAINING PROTEIN"/>
    <property type="match status" value="1"/>
</dbReference>
<organism evidence="3 4">
    <name type="scientific">Aspergillus parasiticus</name>
    <dbReference type="NCBI Taxonomy" id="5067"/>
    <lineage>
        <taxon>Eukaryota</taxon>
        <taxon>Fungi</taxon>
        <taxon>Dikarya</taxon>
        <taxon>Ascomycota</taxon>
        <taxon>Pezizomycotina</taxon>
        <taxon>Eurotiomycetes</taxon>
        <taxon>Eurotiomycetidae</taxon>
        <taxon>Eurotiales</taxon>
        <taxon>Aspergillaceae</taxon>
        <taxon>Aspergillus</taxon>
        <taxon>Aspergillus subgen. Circumdati</taxon>
    </lineage>
</organism>
<dbReference type="GO" id="GO:0006307">
    <property type="term" value="P:DNA alkylation repair"/>
    <property type="evidence" value="ECO:0007669"/>
    <property type="project" value="TreeGrafter"/>
</dbReference>
<proteinExistence type="predicted"/>
<evidence type="ECO:0000313" key="4">
    <source>
        <dbReference type="Proteomes" id="UP000326532"/>
    </source>
</evidence>
<name>A0A5N6DYH1_ASPPA</name>
<dbReference type="PANTHER" id="PTHR31573">
    <property type="entry name" value="ALPHA-KETOGLUTARATE-DEPENDENT DIOXYGENASE ALKB HOMOLOG 2"/>
    <property type="match status" value="1"/>
</dbReference>
<dbReference type="SUPFAM" id="SSF51197">
    <property type="entry name" value="Clavaminate synthase-like"/>
    <property type="match status" value="1"/>
</dbReference>
<dbReference type="InterPro" id="IPR037151">
    <property type="entry name" value="AlkB-like_sf"/>
</dbReference>
<dbReference type="Pfam" id="PF13532">
    <property type="entry name" value="2OG-FeII_Oxy_2"/>
    <property type="match status" value="1"/>
</dbReference>
<feature type="region of interest" description="Disordered" evidence="1">
    <location>
        <begin position="1"/>
        <end position="22"/>
    </location>
</feature>
<dbReference type="GO" id="GO:0035516">
    <property type="term" value="F:broad specificity oxidative DNA demethylase activity"/>
    <property type="evidence" value="ECO:0007669"/>
    <property type="project" value="TreeGrafter"/>
</dbReference>
<dbReference type="Gene3D" id="2.60.120.590">
    <property type="entry name" value="Alpha-ketoglutarate-dependent dioxygenase AlkB-like"/>
    <property type="match status" value="1"/>
</dbReference>
<evidence type="ECO:0000259" key="2">
    <source>
        <dbReference type="Pfam" id="PF13532"/>
    </source>
</evidence>
<feature type="domain" description="Alpha-ketoglutarate-dependent dioxygenase AlkB-like" evidence="2">
    <location>
        <begin position="418"/>
        <end position="634"/>
    </location>
</feature>
<sequence>MPAKRKRATSGAEVPLSPTVDGEPPAWANFRSELGDTLPWFRAVQGGAYHKDGLAWGVLVDRDSGERSYIDEEVVITRVGGSCSKNANGDLVRVKDQEKKDLIVKCLLNSMEQNVPVGIIIGEHNTVLGKIVPHPYNVMDYFRITNIWFECIGKRKAAKVRYEKLDLQSKSWWADKGSLPPPPLEERDFTSRPNSAECNACSHRSFQVFHQGWMCLQPSCTRFFKIGALAAPTNLTYHQKFLSYRMAPDPVIKPHHSLIPDLLSTFDEDDASVATSRVAWKGIVCPQCRKCISRKFWRGWKCSDDSTDISAQPQHSCTFEKMTRMPVVSLRSVIDTLEIAPQKRAFMPDDKFMTPEVDDNSLAPYRRLVYNIPGVGHITHLVSNRDINNHPNGPNTMFTQLQLAELGLQRFPLSNAVVTGTLTAHFAVNYGNPYKYVAPVNSKGFDEAPGAVLHALGRLQWATERAVHLAGHTSYPPNEMLVLGYFANMKIGVSTISPSSIREVICTKYHDDGETSLGPTIATLSLGARSTMQIRMKSKYYKGQSSRNILLENDPVLPGCAFQLQRQAWKTEFEHGMITQTKYNKCRNEFFKNNRTQCEAKPCIKLDIHHGDMIVMHGESLQRYYEHEVVPESKLRFALTARHIKTEHVDPKDAHKGEFTLAGHQIYNGI</sequence>
<dbReference type="InterPro" id="IPR032852">
    <property type="entry name" value="ALKBH2"/>
</dbReference>
<dbReference type="GO" id="GO:0051747">
    <property type="term" value="F:cytosine C-5 DNA demethylase activity"/>
    <property type="evidence" value="ECO:0007669"/>
    <property type="project" value="TreeGrafter"/>
</dbReference>
<dbReference type="EMBL" id="ML734945">
    <property type="protein sequence ID" value="KAB8209824.1"/>
    <property type="molecule type" value="Genomic_DNA"/>
</dbReference>
<evidence type="ECO:0000313" key="3">
    <source>
        <dbReference type="EMBL" id="KAB8209824.1"/>
    </source>
</evidence>
<dbReference type="Proteomes" id="UP000326532">
    <property type="component" value="Unassembled WGS sequence"/>
</dbReference>
<dbReference type="VEuPathDB" id="FungiDB:BDV34DRAFT_221326"/>
<gene>
    <name evidence="3" type="ORF">BDV34DRAFT_221326</name>
</gene>
<accession>A0A5N6DYH1</accession>
<dbReference type="GO" id="GO:0008198">
    <property type="term" value="F:ferrous iron binding"/>
    <property type="evidence" value="ECO:0007669"/>
    <property type="project" value="TreeGrafter"/>
</dbReference>
<dbReference type="InterPro" id="IPR027450">
    <property type="entry name" value="AlkB-like"/>
</dbReference>
<dbReference type="OMA" id="GMPYKYV"/>